<accession>A0A7M7L4E1</accession>
<dbReference type="OrthoDB" id="6488317at2759"/>
<keyword evidence="2" id="KW-1185">Reference proteome</keyword>
<name>A0A7M7L4E1_APIME</name>
<reference evidence="1" key="1">
    <citation type="submission" date="2021-01" db="UniProtKB">
        <authorList>
            <consortium name="EnsemblMetazoa"/>
        </authorList>
    </citation>
    <scope>IDENTIFICATION</scope>
    <source>
        <strain evidence="1">DH4</strain>
    </source>
</reference>
<dbReference type="KEGG" id="ame:107964403"/>
<dbReference type="GeneID" id="107964403"/>
<dbReference type="Gene3D" id="1.25.40.480">
    <property type="match status" value="1"/>
</dbReference>
<proteinExistence type="predicted"/>
<evidence type="ECO:0000313" key="3">
    <source>
        <dbReference type="RefSeq" id="XP_026296401.1"/>
    </source>
</evidence>
<protein>
    <submittedName>
        <fullName evidence="3">Uncharacterized protein LOC107964403</fullName>
    </submittedName>
</protein>
<dbReference type="RefSeq" id="XP_026296401.1">
    <property type="nucleotide sequence ID" value="XM_026440616.1"/>
</dbReference>
<evidence type="ECO:0000313" key="1">
    <source>
        <dbReference type="EnsemblMetazoa" id="XP_026296401"/>
    </source>
</evidence>
<organism evidence="1">
    <name type="scientific">Apis mellifera</name>
    <name type="common">Honeybee</name>
    <dbReference type="NCBI Taxonomy" id="7460"/>
    <lineage>
        <taxon>Eukaryota</taxon>
        <taxon>Metazoa</taxon>
        <taxon>Ecdysozoa</taxon>
        <taxon>Arthropoda</taxon>
        <taxon>Hexapoda</taxon>
        <taxon>Insecta</taxon>
        <taxon>Pterygota</taxon>
        <taxon>Neoptera</taxon>
        <taxon>Endopterygota</taxon>
        <taxon>Hymenoptera</taxon>
        <taxon>Apocrita</taxon>
        <taxon>Aculeata</taxon>
        <taxon>Apoidea</taxon>
        <taxon>Anthophila</taxon>
        <taxon>Apidae</taxon>
        <taxon>Apis</taxon>
    </lineage>
</organism>
<dbReference type="EnsemblMetazoa" id="XM_026440616">
    <property type="protein sequence ID" value="XP_026296401"/>
    <property type="gene ID" value="LOC107964403"/>
</dbReference>
<accession>A0A8B8GXC5</accession>
<gene>
    <name evidence="3" type="primary">LOC107964403</name>
</gene>
<sequence length="338" mass="39595">MNGENFLKNYELSQDSTEKLKIIKEKLKEDINQADPWWQVVNRKKAEITYMNEEETLNESNENENCSDIITETSDQLLSTQFYFTQFDKSVHKNTKQEHVPKFDLTEYLLEGLECPNGKLDLSQLENLTDIEFIEIICNLEKKLSTLGIYNLCYTMNNMTLEQRMKYAEILHTHLLLPKIIALKEPTRSLVSVLIECTKKFPDDIQKLIFIPLLNIDLIDTTIIIAIINAFEFERYSVLITDYLTNVKELKLWHISFLQTLISTKIDISMNNKLIQLLHEKATDFSKDKNFGKFILSFIKLNIKFSNEQIHLLWEIGNINQTLFKKPVQNILKSMLSL</sequence>
<reference evidence="3" key="2">
    <citation type="submission" date="2025-04" db="UniProtKB">
        <authorList>
            <consortium name="RefSeq"/>
        </authorList>
    </citation>
    <scope>IDENTIFICATION</scope>
    <source>
        <strain evidence="3">DH4</strain>
        <tissue evidence="3">Whole body</tissue>
    </source>
</reference>
<dbReference type="AlphaFoldDB" id="A0A7M7L4E1"/>
<dbReference type="Proteomes" id="UP000005203">
    <property type="component" value="Linkage group LG5"/>
</dbReference>
<evidence type="ECO:0000313" key="2">
    <source>
        <dbReference type="Proteomes" id="UP000005203"/>
    </source>
</evidence>